<comment type="caution">
    <text evidence="2">The sequence shown here is derived from an EMBL/GenBank/DDBJ whole genome shotgun (WGS) entry which is preliminary data.</text>
</comment>
<feature type="compositionally biased region" description="Basic and acidic residues" evidence="1">
    <location>
        <begin position="429"/>
        <end position="439"/>
    </location>
</feature>
<organism evidence="2 3">
    <name type="scientific">Mycena sanguinolenta</name>
    <dbReference type="NCBI Taxonomy" id="230812"/>
    <lineage>
        <taxon>Eukaryota</taxon>
        <taxon>Fungi</taxon>
        <taxon>Dikarya</taxon>
        <taxon>Basidiomycota</taxon>
        <taxon>Agaricomycotina</taxon>
        <taxon>Agaricomycetes</taxon>
        <taxon>Agaricomycetidae</taxon>
        <taxon>Agaricales</taxon>
        <taxon>Marasmiineae</taxon>
        <taxon>Mycenaceae</taxon>
        <taxon>Mycena</taxon>
    </lineage>
</organism>
<feature type="region of interest" description="Disordered" evidence="1">
    <location>
        <begin position="176"/>
        <end position="200"/>
    </location>
</feature>
<gene>
    <name evidence="2" type="ORF">MSAN_01734700</name>
</gene>
<feature type="compositionally biased region" description="Polar residues" evidence="1">
    <location>
        <begin position="219"/>
        <end position="228"/>
    </location>
</feature>
<evidence type="ECO:0000313" key="3">
    <source>
        <dbReference type="Proteomes" id="UP000623467"/>
    </source>
</evidence>
<name>A0A8H6Y050_9AGAR</name>
<keyword evidence="3" id="KW-1185">Reference proteome</keyword>
<reference evidence="2" key="1">
    <citation type="submission" date="2020-05" db="EMBL/GenBank/DDBJ databases">
        <title>Mycena genomes resolve the evolution of fungal bioluminescence.</title>
        <authorList>
            <person name="Tsai I.J."/>
        </authorList>
    </citation>
    <scope>NUCLEOTIDE SEQUENCE</scope>
    <source>
        <strain evidence="2">160909Yilan</strain>
    </source>
</reference>
<feature type="compositionally biased region" description="Basic and acidic residues" evidence="1">
    <location>
        <begin position="378"/>
        <end position="387"/>
    </location>
</feature>
<sequence>MVKRAASPKPGDDEPKYFTVVQPYPPGADWRRSDSDDVISCGRWIAKCIGEPAPFCAIWHKPSARGQILLEIKHDYPEPERLLGEHRWSEFLKAPSEEEKSCVSQVFYCTYRSGREAQKDGWKRIHVEDSWFNEDSVDSVIVHPYPPAVWCPLPPEDQTNKPMCRPLPVRIKPPPAPARVSAPTAVPGSASWVQKKAAPPTNTPAIMRRAWPMQAAAASTFNRNSDANSSKKKAPPASSTAPWHTAIAPTSSNTVALRVPITVPVENLHKRPDASAAVPPSITRSASAFVMETNFEDTSEYVAEWEKMPEDTTQDAWAVLHRGSGNHSETKVENLWDVQGRVGTTNTQSTNNVVCPLHGSTCQRGICRRRGAGLSKVDSPRRGRGRNDNASSNGWEQTKERTARHHEGRGGGSASGGKFNERCSGGSTKNDDGWKTVRH</sequence>
<dbReference type="AlphaFoldDB" id="A0A8H6Y050"/>
<feature type="region of interest" description="Disordered" evidence="1">
    <location>
        <begin position="219"/>
        <end position="244"/>
    </location>
</feature>
<proteinExistence type="predicted"/>
<evidence type="ECO:0000313" key="2">
    <source>
        <dbReference type="EMBL" id="KAF7349447.1"/>
    </source>
</evidence>
<protein>
    <submittedName>
        <fullName evidence="2">Uncharacterized protein</fullName>
    </submittedName>
</protein>
<accession>A0A8H6Y050</accession>
<dbReference type="Proteomes" id="UP000623467">
    <property type="component" value="Unassembled WGS sequence"/>
</dbReference>
<dbReference type="EMBL" id="JACAZH010000016">
    <property type="protein sequence ID" value="KAF7349447.1"/>
    <property type="molecule type" value="Genomic_DNA"/>
</dbReference>
<evidence type="ECO:0000256" key="1">
    <source>
        <dbReference type="SAM" id="MobiDB-lite"/>
    </source>
</evidence>
<dbReference type="OrthoDB" id="3243413at2759"/>
<feature type="region of interest" description="Disordered" evidence="1">
    <location>
        <begin position="373"/>
        <end position="439"/>
    </location>
</feature>